<dbReference type="Gene3D" id="3.40.710.10">
    <property type="entry name" value="DD-peptidase/beta-lactamase superfamily"/>
    <property type="match status" value="1"/>
</dbReference>
<dbReference type="SUPFAM" id="SSF56601">
    <property type="entry name" value="beta-lactamase/transpeptidase-like"/>
    <property type="match status" value="1"/>
</dbReference>
<dbReference type="EMBL" id="JAGRQC010000001">
    <property type="protein sequence ID" value="MBR0551401.1"/>
    <property type="molecule type" value="Genomic_DNA"/>
</dbReference>
<dbReference type="Pfam" id="PF00144">
    <property type="entry name" value="Beta-lactamase"/>
    <property type="match status" value="1"/>
</dbReference>
<dbReference type="PANTHER" id="PTHR46825:SF9">
    <property type="entry name" value="BETA-LACTAMASE-RELATED DOMAIN-CONTAINING PROTEIN"/>
    <property type="match status" value="1"/>
</dbReference>
<organism evidence="2 3">
    <name type="scientific">Stakelama marina</name>
    <dbReference type="NCBI Taxonomy" id="2826939"/>
    <lineage>
        <taxon>Bacteria</taxon>
        <taxon>Pseudomonadati</taxon>
        <taxon>Pseudomonadota</taxon>
        <taxon>Alphaproteobacteria</taxon>
        <taxon>Sphingomonadales</taxon>
        <taxon>Sphingomonadaceae</taxon>
        <taxon>Stakelama</taxon>
    </lineage>
</organism>
<dbReference type="InterPro" id="IPR012338">
    <property type="entry name" value="Beta-lactam/transpept-like"/>
</dbReference>
<keyword evidence="3" id="KW-1185">Reference proteome</keyword>
<protein>
    <submittedName>
        <fullName evidence="2">Beta-lactamase family protein</fullName>
    </submittedName>
</protein>
<dbReference type="InterPro" id="IPR001466">
    <property type="entry name" value="Beta-lactam-related"/>
</dbReference>
<reference evidence="2" key="1">
    <citation type="submission" date="2021-04" db="EMBL/GenBank/DDBJ databases">
        <title>Ouciella asimina sp. nov., isolated from the surface seawater in the hydrothermal field of Okinawa Trough.</title>
        <authorList>
            <person name="Shuang W."/>
        </authorList>
    </citation>
    <scope>NUCLEOTIDE SEQUENCE</scope>
    <source>
        <strain evidence="2">LXI357</strain>
    </source>
</reference>
<dbReference type="InterPro" id="IPR050491">
    <property type="entry name" value="AmpC-like"/>
</dbReference>
<gene>
    <name evidence="2" type="ORF">J7S20_02645</name>
</gene>
<dbReference type="PANTHER" id="PTHR46825">
    <property type="entry name" value="D-ALANYL-D-ALANINE-CARBOXYPEPTIDASE/ENDOPEPTIDASE AMPH"/>
    <property type="match status" value="1"/>
</dbReference>
<dbReference type="AlphaFoldDB" id="A0A8T4IAK3"/>
<dbReference type="RefSeq" id="WP_284053381.1">
    <property type="nucleotide sequence ID" value="NZ_JAGRQC010000001.1"/>
</dbReference>
<feature type="domain" description="Beta-lactamase-related" evidence="1">
    <location>
        <begin position="22"/>
        <end position="330"/>
    </location>
</feature>
<accession>A0A8T4IAK3</accession>
<evidence type="ECO:0000313" key="2">
    <source>
        <dbReference type="EMBL" id="MBR0551401.1"/>
    </source>
</evidence>
<sequence>MLLAAPLPALAQALTADQSAKVDTIVTDALKSSQVPSASIAIVRDGKIVYAKAYGDQGPNVAKTTPDARYQIASISKQFTAAAILLLEDQGKLSLDDKVAKYFPEITGSDTMTIRNLLSHTSGLQDYWPQDYSFALMENPVTPQQIVDRWAKKPLDFKPGTKWQYSNTGYVVAGMIVEKVSGEKLLPFLREHFFQPLGMDPINQDLAQGKGFPTGYHRYALGPVRPEKPAAAGWLWAAGELAMTASDLARWDIARIDRKIMPASDWEEQETNIRLADGSPTGYGLGVSISQRDGDKVVSHGGEAVGFLSDNVVIPAEKFAVVALVNADFGRATGQITHGIANLLLPPAQDQTVEDARTDLARKFYAELQQGEPDRSLLTEDAAYYFTPQAVKDYADSLGPLGKPESFEPIGGPRLRGGFVNRNYRITYPDRKLLLVTYAEQGKDGKFEQYIVMPGG</sequence>
<dbReference type="Proteomes" id="UP000676996">
    <property type="component" value="Unassembled WGS sequence"/>
</dbReference>
<evidence type="ECO:0000259" key="1">
    <source>
        <dbReference type="Pfam" id="PF00144"/>
    </source>
</evidence>
<name>A0A8T4IAK3_9SPHN</name>
<proteinExistence type="predicted"/>
<evidence type="ECO:0000313" key="3">
    <source>
        <dbReference type="Proteomes" id="UP000676996"/>
    </source>
</evidence>
<comment type="caution">
    <text evidence="2">The sequence shown here is derived from an EMBL/GenBank/DDBJ whole genome shotgun (WGS) entry which is preliminary data.</text>
</comment>